<feature type="transmembrane region" description="Helical" evidence="5">
    <location>
        <begin position="6"/>
        <end position="31"/>
    </location>
</feature>
<dbReference type="GO" id="GO:0006508">
    <property type="term" value="P:proteolysis"/>
    <property type="evidence" value="ECO:0007669"/>
    <property type="project" value="UniProtKB-KW"/>
</dbReference>
<dbReference type="EMBL" id="JAHCVJ010000003">
    <property type="protein sequence ID" value="MBT0664326.1"/>
    <property type="molecule type" value="Genomic_DNA"/>
</dbReference>
<evidence type="ECO:0000256" key="2">
    <source>
        <dbReference type="ARBA" id="ARBA00022670"/>
    </source>
</evidence>
<dbReference type="InterPro" id="IPR004635">
    <property type="entry name" value="Pept_S49_SppA"/>
</dbReference>
<dbReference type="PANTHER" id="PTHR42987">
    <property type="entry name" value="PEPTIDASE S49"/>
    <property type="match status" value="1"/>
</dbReference>
<evidence type="ECO:0000313" key="7">
    <source>
        <dbReference type="EMBL" id="MBT0664326.1"/>
    </source>
</evidence>
<keyword evidence="2" id="KW-0645">Protease</keyword>
<protein>
    <submittedName>
        <fullName evidence="7">Signal peptide peptidase SppA</fullName>
    </submittedName>
</protein>
<dbReference type="Gene3D" id="6.20.330.10">
    <property type="match status" value="1"/>
</dbReference>
<feature type="domain" description="Peptidase S49" evidence="6">
    <location>
        <begin position="97"/>
        <end position="248"/>
    </location>
</feature>
<accession>A0AAW4L7Q7</accession>
<dbReference type="Proteomes" id="UP000811899">
    <property type="component" value="Unassembled WGS sequence"/>
</dbReference>
<keyword evidence="5" id="KW-0472">Membrane</keyword>
<evidence type="ECO:0000313" key="8">
    <source>
        <dbReference type="Proteomes" id="UP000811899"/>
    </source>
</evidence>
<evidence type="ECO:0000256" key="3">
    <source>
        <dbReference type="ARBA" id="ARBA00022801"/>
    </source>
</evidence>
<dbReference type="InterPro" id="IPR029045">
    <property type="entry name" value="ClpP/crotonase-like_dom_sf"/>
</dbReference>
<dbReference type="SUPFAM" id="SSF52096">
    <property type="entry name" value="ClpP/crotonase"/>
    <property type="match status" value="1"/>
</dbReference>
<sequence>MNNKWLWIAIGITIGFVLMLVGCLVIATQFFGSDAKLVKGSGIGVVEVKGIILDSQDTVKQLHDFGRDDDVKAVVLRVDSPGGVVGPSQEIYQEVKKLSKKKKVVVSMGSLAASGGYYISAPASVIYANPGTITGSIGVLMKFSNVEGLMDKIGMKAFTLKTGKYKDSGSPVRPMTDEEKALLQGVIDSTHGQFVKAVAEGRNLPVDQVKAIADGRIFSGEQALAVKLVDRLGSLQDAIEEAGRLAGIKGEPEVIHPPKKKKLLLDMLVEESASRISNLVREEIGMSVNYEMAGVGGQ</sequence>
<dbReference type="PANTHER" id="PTHR42987:SF7">
    <property type="entry name" value="SIGNAL PEPTIDE PEPTIDASE SPPA-RELATED"/>
    <property type="match status" value="1"/>
</dbReference>
<evidence type="ECO:0000259" key="6">
    <source>
        <dbReference type="Pfam" id="PF01343"/>
    </source>
</evidence>
<reference evidence="7 8" key="1">
    <citation type="submission" date="2021-05" db="EMBL/GenBank/DDBJ databases">
        <title>The draft genome of Geobacter pelophilus DSM 12255.</title>
        <authorList>
            <person name="Xu Z."/>
            <person name="Masuda Y."/>
            <person name="Itoh H."/>
            <person name="Senoo K."/>
        </authorList>
    </citation>
    <scope>NUCLEOTIDE SEQUENCE [LARGE SCALE GENOMIC DNA]</scope>
    <source>
        <strain evidence="7 8">DSM 12255</strain>
    </source>
</reference>
<dbReference type="InterPro" id="IPR047272">
    <property type="entry name" value="S49_SppA_C"/>
</dbReference>
<dbReference type="NCBIfam" id="TIGR00706">
    <property type="entry name" value="SppA_dom"/>
    <property type="match status" value="1"/>
</dbReference>
<dbReference type="Pfam" id="PF01343">
    <property type="entry name" value="Peptidase_S49"/>
    <property type="match status" value="1"/>
</dbReference>
<gene>
    <name evidence="7" type="primary">sppA</name>
    <name evidence="7" type="ORF">KI809_08430</name>
</gene>
<dbReference type="Gene3D" id="3.90.226.10">
    <property type="entry name" value="2-enoyl-CoA Hydratase, Chain A, domain 1"/>
    <property type="match status" value="1"/>
</dbReference>
<keyword evidence="4" id="KW-0720">Serine protease</keyword>
<keyword evidence="8" id="KW-1185">Reference proteome</keyword>
<keyword evidence="5" id="KW-1133">Transmembrane helix</keyword>
<organism evidence="7 8">
    <name type="scientific">Geoanaerobacter pelophilus</name>
    <dbReference type="NCBI Taxonomy" id="60036"/>
    <lineage>
        <taxon>Bacteria</taxon>
        <taxon>Pseudomonadati</taxon>
        <taxon>Thermodesulfobacteriota</taxon>
        <taxon>Desulfuromonadia</taxon>
        <taxon>Geobacterales</taxon>
        <taxon>Geobacteraceae</taxon>
        <taxon>Geoanaerobacter</taxon>
    </lineage>
</organism>
<proteinExistence type="inferred from homology"/>
<evidence type="ECO:0000256" key="5">
    <source>
        <dbReference type="SAM" id="Phobius"/>
    </source>
</evidence>
<keyword evidence="3" id="KW-0378">Hydrolase</keyword>
<name>A0AAW4L7Q7_9BACT</name>
<dbReference type="AlphaFoldDB" id="A0AAW4L7Q7"/>
<dbReference type="InterPro" id="IPR002142">
    <property type="entry name" value="Peptidase_S49"/>
</dbReference>
<evidence type="ECO:0000256" key="1">
    <source>
        <dbReference type="ARBA" id="ARBA00008683"/>
    </source>
</evidence>
<keyword evidence="5" id="KW-0812">Transmembrane</keyword>
<dbReference type="GO" id="GO:0008236">
    <property type="term" value="F:serine-type peptidase activity"/>
    <property type="evidence" value="ECO:0007669"/>
    <property type="project" value="UniProtKB-KW"/>
</dbReference>
<dbReference type="CDD" id="cd07023">
    <property type="entry name" value="S49_Sppa_N_C"/>
    <property type="match status" value="1"/>
</dbReference>
<dbReference type="RefSeq" id="WP_214171107.1">
    <property type="nucleotide sequence ID" value="NZ_JAHCVJ010000003.1"/>
</dbReference>
<evidence type="ECO:0000256" key="4">
    <source>
        <dbReference type="ARBA" id="ARBA00022825"/>
    </source>
</evidence>
<comment type="similarity">
    <text evidence="1">Belongs to the peptidase S49 family.</text>
</comment>
<dbReference type="PROSITE" id="PS51257">
    <property type="entry name" value="PROKAR_LIPOPROTEIN"/>
    <property type="match status" value="1"/>
</dbReference>
<comment type="caution">
    <text evidence="7">The sequence shown here is derived from an EMBL/GenBank/DDBJ whole genome shotgun (WGS) entry which is preliminary data.</text>
</comment>